<evidence type="ECO:0000313" key="1">
    <source>
        <dbReference type="EMBL" id="QYZ80241.1"/>
    </source>
</evidence>
<accession>A0A8G1A3A0</accession>
<evidence type="ECO:0000313" key="2">
    <source>
        <dbReference type="Proteomes" id="UP000826709"/>
    </source>
</evidence>
<organism evidence="1 2">
    <name type="scientific">Methanofollis formosanus</name>
    <dbReference type="NCBI Taxonomy" id="299308"/>
    <lineage>
        <taxon>Archaea</taxon>
        <taxon>Methanobacteriati</taxon>
        <taxon>Methanobacteriota</taxon>
        <taxon>Stenosarchaea group</taxon>
        <taxon>Methanomicrobia</taxon>
        <taxon>Methanomicrobiales</taxon>
        <taxon>Methanomicrobiaceae</taxon>
        <taxon>Methanofollis</taxon>
    </lineage>
</organism>
<reference evidence="1" key="1">
    <citation type="journal article" date="2005" name="Int. J. Syst. Evol. Microbiol.">
        <title>Methanofollis formosanus sp. nov., isolated from a fish pond.</title>
        <authorList>
            <person name="Wu S.Y."/>
            <person name="Chen S.C."/>
            <person name="Lai M.C."/>
        </authorList>
    </citation>
    <scope>NUCLEOTIDE SEQUENCE</scope>
    <source>
        <strain evidence="1">ML15</strain>
    </source>
</reference>
<reference evidence="1" key="2">
    <citation type="submission" date="2019-03" db="EMBL/GenBank/DDBJ databases">
        <authorList>
            <person name="Chen S.-C."/>
            <person name="Wu S.-Y."/>
            <person name="Lai M.-C."/>
        </authorList>
    </citation>
    <scope>NUCLEOTIDE SEQUENCE</scope>
    <source>
        <strain evidence="1">ML15</strain>
    </source>
</reference>
<dbReference type="SUPFAM" id="SSF101898">
    <property type="entry name" value="NHL repeat"/>
    <property type="match status" value="1"/>
</dbReference>
<gene>
    <name evidence="1" type="ORF">E2N92_12775</name>
</gene>
<dbReference type="KEGG" id="mfk:E2N92_12775"/>
<sequence length="339" mass="36779">MRRALIAIVFLGLIVFFPVSADLTVFLPSYGGLSSTQVHDCTNGPGGEVVMATSDGLSVYDGANWTTYHAPKEYMPESLLSDTILAVEYGPEGALWIGTTLGLQRFDGQNFQTLADQHRLKNPAVIALQRWDDVMWVETRNSGVHRVEGENWTWYKPFKPGSPASYALEDMGLDPMGGQLYCLSHDGLWAVGTNASAGFRPVTLHGMPLRGYDGVRTDPFGGVYLFNSSAVVHLGPAGRLTLVLRSSDLKSDGCALRDLGPAPDGTLWCATDRGIVWWADGGVADVIDRADGIWSPAIKKVFVDCGGRCWYSTSTAVGYVVPENSTLVPIAFERPTRGR</sequence>
<name>A0A8G1A3A0_9EURY</name>
<evidence type="ECO:0008006" key="3">
    <source>
        <dbReference type="Google" id="ProtNLM"/>
    </source>
</evidence>
<dbReference type="EMBL" id="CP037968">
    <property type="protein sequence ID" value="QYZ80241.1"/>
    <property type="molecule type" value="Genomic_DNA"/>
</dbReference>
<dbReference type="InterPro" id="IPR015943">
    <property type="entry name" value="WD40/YVTN_repeat-like_dom_sf"/>
</dbReference>
<proteinExistence type="predicted"/>
<keyword evidence="2" id="KW-1185">Reference proteome</keyword>
<dbReference type="OrthoDB" id="109066at2157"/>
<dbReference type="Proteomes" id="UP000826709">
    <property type="component" value="Chromosome"/>
</dbReference>
<dbReference type="Gene3D" id="2.130.10.10">
    <property type="entry name" value="YVTN repeat-like/Quinoprotein amine dehydrogenase"/>
    <property type="match status" value="1"/>
</dbReference>
<dbReference type="AlphaFoldDB" id="A0A8G1A3A0"/>
<dbReference type="RefSeq" id="WP_220681551.1">
    <property type="nucleotide sequence ID" value="NZ_CP037968.1"/>
</dbReference>
<protein>
    <recommendedName>
        <fullName evidence="3">Histidine kinase</fullName>
    </recommendedName>
</protein>